<dbReference type="GO" id="GO:0043190">
    <property type="term" value="C:ATP-binding cassette (ABC) transporter complex"/>
    <property type="evidence" value="ECO:0007669"/>
    <property type="project" value="InterPro"/>
</dbReference>
<dbReference type="InterPro" id="IPR008995">
    <property type="entry name" value="Mo/tungstate-bd_C_term_dom"/>
</dbReference>
<dbReference type="GO" id="GO:0016887">
    <property type="term" value="F:ATP hydrolysis activity"/>
    <property type="evidence" value="ECO:0007669"/>
    <property type="project" value="InterPro"/>
</dbReference>
<dbReference type="PROSITE" id="PS50893">
    <property type="entry name" value="ABC_TRANSPORTER_2"/>
    <property type="match status" value="1"/>
</dbReference>
<dbReference type="InterPro" id="IPR003439">
    <property type="entry name" value="ABC_transporter-like_ATP-bd"/>
</dbReference>
<dbReference type="eggNOG" id="COG3842">
    <property type="taxonomic scope" value="Bacteria"/>
</dbReference>
<evidence type="ECO:0000313" key="6">
    <source>
        <dbReference type="Proteomes" id="UP000013165"/>
    </source>
</evidence>
<dbReference type="Pfam" id="PF00005">
    <property type="entry name" value="ABC_tran"/>
    <property type="match status" value="1"/>
</dbReference>
<dbReference type="Pfam" id="PF08402">
    <property type="entry name" value="TOBE_2"/>
    <property type="match status" value="1"/>
</dbReference>
<dbReference type="EMBL" id="APLQ01000014">
    <property type="protein sequence ID" value="ENO12981.1"/>
    <property type="molecule type" value="Genomic_DNA"/>
</dbReference>
<dbReference type="AlphaFoldDB" id="N6WN91"/>
<dbReference type="InterPro" id="IPR013611">
    <property type="entry name" value="Transp-assoc_OB_typ2"/>
</dbReference>
<dbReference type="InterPro" id="IPR050093">
    <property type="entry name" value="ABC_SmlMolc_Importer"/>
</dbReference>
<dbReference type="Gene3D" id="3.40.50.300">
    <property type="entry name" value="P-loop containing nucleotide triphosphate hydrolases"/>
    <property type="match status" value="1"/>
</dbReference>
<dbReference type="PATRIC" id="fig|626887.3.peg.3261"/>
<keyword evidence="6" id="KW-1185">Reference proteome</keyword>
<organism evidence="5 6">
    <name type="scientific">Marinobacter nanhaiticus D15-8W</name>
    <dbReference type="NCBI Taxonomy" id="626887"/>
    <lineage>
        <taxon>Bacteria</taxon>
        <taxon>Pseudomonadati</taxon>
        <taxon>Pseudomonadota</taxon>
        <taxon>Gammaproteobacteria</taxon>
        <taxon>Pseudomonadales</taxon>
        <taxon>Marinobacteraceae</taxon>
        <taxon>Marinobacter</taxon>
    </lineage>
</organism>
<dbReference type="PROSITE" id="PS00211">
    <property type="entry name" value="ABC_TRANSPORTER_1"/>
    <property type="match status" value="1"/>
</dbReference>
<dbReference type="SUPFAM" id="SSF52540">
    <property type="entry name" value="P-loop containing nucleoside triphosphate hydrolases"/>
    <property type="match status" value="1"/>
</dbReference>
<keyword evidence="1" id="KW-0813">Transport</keyword>
<dbReference type="FunFam" id="3.40.50.300:FF:000425">
    <property type="entry name" value="Probable ABC transporter, ATP-binding subunit"/>
    <property type="match status" value="1"/>
</dbReference>
<dbReference type="STRING" id="626887.J057_16325"/>
<protein>
    <submittedName>
        <fullName evidence="5">ABC transporter ATP-binding protein</fullName>
    </submittedName>
</protein>
<dbReference type="OrthoDB" id="9802264at2"/>
<sequence length="359" mass="39599">MKKGAVELVSVAKRYGDTTAVSEINLFIEGGSYCCLLGPSGCGKSTTLRMIAGHEEVSEGDILLNNRNVTALPPRQRGTALMFQNYALFPHLSSRDNVAFSLKIAGVGRAERRSRADEMLKLVNMDGYADAFPEQLSGGQQQRVALARALINEPDVILLDEPLSALDPFLRTRMRAELKRIQQQLGITFIHVTHSQDEAFALADQVVVMNHGCIEQVDTPPGIFSTPRTAFVARFIGGHNIIEGSTRGNRLQFSEERVLELPTTKINGHGQPSGASLRCDQIHVGHTPTDFSTVNAMNVEFVEYQGRYVHLRGRCDDGLRLSVFQTDTDYLSHPVQEGDTVYVGWDQQDLNPLYTAPNG</sequence>
<feature type="domain" description="ABC transporter" evidence="4">
    <location>
        <begin position="6"/>
        <end position="236"/>
    </location>
</feature>
<dbReference type="SMART" id="SM00382">
    <property type="entry name" value="AAA"/>
    <property type="match status" value="1"/>
</dbReference>
<dbReference type="RefSeq" id="WP_004581206.1">
    <property type="nucleotide sequence ID" value="NZ_AP028878.1"/>
</dbReference>
<reference evidence="5 6" key="1">
    <citation type="journal article" date="2013" name="Genome Announc.">
        <title>Genome Sequence of the Polycyclic Aromatic Hydrocarbon-Degrading Bacterium Strain Marinobacter nanhaiticus D15-8WT.</title>
        <authorList>
            <person name="Cui Z."/>
            <person name="Gao W."/>
            <person name="Li Q."/>
            <person name="Xu G."/>
            <person name="Zheng L."/>
        </authorList>
    </citation>
    <scope>NUCLEOTIDE SEQUENCE [LARGE SCALE GENOMIC DNA]</scope>
    <source>
        <strain evidence="5 6">D15-8W</strain>
    </source>
</reference>
<gene>
    <name evidence="5" type="ORF">J057_16325</name>
</gene>
<dbReference type="PANTHER" id="PTHR42781">
    <property type="entry name" value="SPERMIDINE/PUTRESCINE IMPORT ATP-BINDING PROTEIN POTA"/>
    <property type="match status" value="1"/>
</dbReference>
<comment type="caution">
    <text evidence="5">The sequence shown here is derived from an EMBL/GenBank/DDBJ whole genome shotgun (WGS) entry which is preliminary data.</text>
</comment>
<dbReference type="HOGENOM" id="CLU_000604_1_1_6"/>
<evidence type="ECO:0000256" key="2">
    <source>
        <dbReference type="ARBA" id="ARBA00022741"/>
    </source>
</evidence>
<dbReference type="InterPro" id="IPR027417">
    <property type="entry name" value="P-loop_NTPase"/>
</dbReference>
<evidence type="ECO:0000256" key="1">
    <source>
        <dbReference type="ARBA" id="ARBA00022448"/>
    </source>
</evidence>
<proteinExistence type="predicted"/>
<keyword evidence="2" id="KW-0547">Nucleotide-binding</keyword>
<dbReference type="Proteomes" id="UP000013165">
    <property type="component" value="Unassembled WGS sequence"/>
</dbReference>
<evidence type="ECO:0000313" key="5">
    <source>
        <dbReference type="EMBL" id="ENO12981.1"/>
    </source>
</evidence>
<name>N6WN91_9GAMM</name>
<evidence type="ECO:0000256" key="3">
    <source>
        <dbReference type="ARBA" id="ARBA00022840"/>
    </source>
</evidence>
<accession>N6WN91</accession>
<dbReference type="GO" id="GO:0015697">
    <property type="term" value="P:quaternary ammonium group transport"/>
    <property type="evidence" value="ECO:0007669"/>
    <property type="project" value="UniProtKB-ARBA"/>
</dbReference>
<dbReference type="SUPFAM" id="SSF50331">
    <property type="entry name" value="MOP-like"/>
    <property type="match status" value="1"/>
</dbReference>
<dbReference type="InterPro" id="IPR003593">
    <property type="entry name" value="AAA+_ATPase"/>
</dbReference>
<dbReference type="GO" id="GO:0005524">
    <property type="term" value="F:ATP binding"/>
    <property type="evidence" value="ECO:0007669"/>
    <property type="project" value="UniProtKB-KW"/>
</dbReference>
<dbReference type="PANTHER" id="PTHR42781:SF4">
    <property type="entry name" value="SPERMIDINE_PUTRESCINE IMPORT ATP-BINDING PROTEIN POTA"/>
    <property type="match status" value="1"/>
</dbReference>
<dbReference type="GO" id="GO:0022857">
    <property type="term" value="F:transmembrane transporter activity"/>
    <property type="evidence" value="ECO:0007669"/>
    <property type="project" value="InterPro"/>
</dbReference>
<dbReference type="InterPro" id="IPR017871">
    <property type="entry name" value="ABC_transporter-like_CS"/>
</dbReference>
<evidence type="ECO:0000259" key="4">
    <source>
        <dbReference type="PROSITE" id="PS50893"/>
    </source>
</evidence>
<keyword evidence="3 5" id="KW-0067">ATP-binding</keyword>